<name>A0ABV4J0A0_9ACTN</name>
<dbReference type="Pfam" id="PF13276">
    <property type="entry name" value="HTH_21"/>
    <property type="match status" value="1"/>
</dbReference>
<protein>
    <submittedName>
        <fullName evidence="3">IS3 family transposase</fullName>
    </submittedName>
</protein>
<feature type="domain" description="Integrase catalytic" evidence="2">
    <location>
        <begin position="119"/>
        <end position="280"/>
    </location>
</feature>
<gene>
    <name evidence="3" type="ORF">KYY02_13275</name>
</gene>
<dbReference type="InterPro" id="IPR012337">
    <property type="entry name" value="RNaseH-like_sf"/>
</dbReference>
<dbReference type="Gene3D" id="3.30.420.10">
    <property type="entry name" value="Ribonuclease H-like superfamily/Ribonuclease H"/>
    <property type="match status" value="1"/>
</dbReference>
<accession>A0ABV4J0A0</accession>
<dbReference type="InterPro" id="IPR048020">
    <property type="entry name" value="Transpos_IS3"/>
</dbReference>
<dbReference type="Pfam" id="PF13333">
    <property type="entry name" value="rve_2"/>
    <property type="match status" value="1"/>
</dbReference>
<dbReference type="InterPro" id="IPR036397">
    <property type="entry name" value="RNaseH_sf"/>
</dbReference>
<evidence type="ECO:0000259" key="2">
    <source>
        <dbReference type="PROSITE" id="PS50994"/>
    </source>
</evidence>
<dbReference type="InterPro" id="IPR050900">
    <property type="entry name" value="Transposase_IS3/IS150/IS904"/>
</dbReference>
<evidence type="ECO:0000256" key="1">
    <source>
        <dbReference type="ARBA" id="ARBA00002286"/>
    </source>
</evidence>
<dbReference type="NCBIfam" id="NF033516">
    <property type="entry name" value="transpos_IS3"/>
    <property type="match status" value="1"/>
</dbReference>
<dbReference type="PANTHER" id="PTHR46889">
    <property type="entry name" value="TRANSPOSASE INSF FOR INSERTION SEQUENCE IS3B-RELATED"/>
    <property type="match status" value="1"/>
</dbReference>
<dbReference type="Pfam" id="PF00665">
    <property type="entry name" value="rve"/>
    <property type="match status" value="1"/>
</dbReference>
<evidence type="ECO:0000313" key="3">
    <source>
        <dbReference type="EMBL" id="MEZ3179619.1"/>
    </source>
</evidence>
<dbReference type="EMBL" id="JAHWZY010000011">
    <property type="protein sequence ID" value="MEZ3179619.1"/>
    <property type="molecule type" value="Genomic_DNA"/>
</dbReference>
<dbReference type="Proteomes" id="UP001567537">
    <property type="component" value="Unassembled WGS sequence"/>
</dbReference>
<dbReference type="SUPFAM" id="SSF53098">
    <property type="entry name" value="Ribonuclease H-like"/>
    <property type="match status" value="1"/>
</dbReference>
<dbReference type="PANTHER" id="PTHR46889:SF4">
    <property type="entry name" value="TRANSPOSASE INSO FOR INSERTION SEQUENCE ELEMENT IS911B-RELATED"/>
    <property type="match status" value="1"/>
</dbReference>
<evidence type="ECO:0000313" key="4">
    <source>
        <dbReference type="Proteomes" id="UP001567537"/>
    </source>
</evidence>
<dbReference type="InterPro" id="IPR001584">
    <property type="entry name" value="Integrase_cat-core"/>
</dbReference>
<keyword evidence="4" id="KW-1185">Reference proteome</keyword>
<sequence length="291" mass="33330">MIDHLRDRGLGVDPVCRVLDLSPSTYFAREKRPKTARRLRGEELMPLIEQVHAESGGTYGARRITRALRRKGHEVARCTVERLMAELDIEGVIRGRRRRTTIPEPSAPRPPDLVDRDFTASRPGQLWVADMTYVRTWSGWAYVAFVLDVCSRMIVGWQAANHMRTELPLGALEMALWRRRIKKDSGLIHHSDRGSQYVSIRYTDRLSDIGASASVGSVADSYDNAMAEALNGTFKAELIEMQGPWKDVERAIFQWITWYNEERLHCALDYVPPAEYEQAFWQSREQVPQSA</sequence>
<organism evidence="3 4">
    <name type="scientific">Streptomyces pimonensis</name>
    <dbReference type="NCBI Taxonomy" id="2860288"/>
    <lineage>
        <taxon>Bacteria</taxon>
        <taxon>Bacillati</taxon>
        <taxon>Actinomycetota</taxon>
        <taxon>Actinomycetes</taxon>
        <taxon>Kitasatosporales</taxon>
        <taxon>Streptomycetaceae</taxon>
        <taxon>Streptomyces</taxon>
    </lineage>
</organism>
<proteinExistence type="predicted"/>
<dbReference type="PROSITE" id="PS50994">
    <property type="entry name" value="INTEGRASE"/>
    <property type="match status" value="1"/>
</dbReference>
<dbReference type="InterPro" id="IPR025948">
    <property type="entry name" value="HTH-like_dom"/>
</dbReference>
<comment type="caution">
    <text evidence="3">The sequence shown here is derived from an EMBL/GenBank/DDBJ whole genome shotgun (WGS) entry which is preliminary data.</text>
</comment>
<reference evidence="3 4" key="1">
    <citation type="journal article" date="2021" name="Res Sq">
        <title>Streptomyces Pimoensis sp. nov., Isolated From the Taklimakan Desert in Xinjiang, China.</title>
        <authorList>
            <person name="Zhang P."/>
            <person name="Luo X."/>
            <person name="Luo X."/>
            <person name="Liu Z."/>
            <person name="Xia Z."/>
            <person name="Wan C."/>
            <person name="zhang L."/>
        </authorList>
    </citation>
    <scope>NUCLEOTIDE SEQUENCE [LARGE SCALE GENOMIC DNA]</scope>
    <source>
        <strain evidence="3 4">TRM75549</strain>
    </source>
</reference>
<comment type="function">
    <text evidence="1">Involved in the transposition of the insertion sequence.</text>
</comment>